<reference evidence="1 2" key="1">
    <citation type="submission" date="2018-08" db="EMBL/GenBank/DDBJ databases">
        <title>A genome reference for cultivated species of the human gut microbiota.</title>
        <authorList>
            <person name="Zou Y."/>
            <person name="Xue W."/>
            <person name="Luo G."/>
        </authorList>
    </citation>
    <scope>NUCLEOTIDE SEQUENCE [LARGE SCALE GENOMIC DNA]</scope>
    <source>
        <strain evidence="1 2">AF14-49</strain>
    </source>
</reference>
<organism evidence="1 2">
    <name type="scientific">Butyricimonas virosa</name>
    <dbReference type="NCBI Taxonomy" id="544645"/>
    <lineage>
        <taxon>Bacteria</taxon>
        <taxon>Pseudomonadati</taxon>
        <taxon>Bacteroidota</taxon>
        <taxon>Bacteroidia</taxon>
        <taxon>Bacteroidales</taxon>
        <taxon>Odoribacteraceae</taxon>
        <taxon>Butyricimonas</taxon>
    </lineage>
</organism>
<dbReference type="EMBL" id="QRZA01000017">
    <property type="protein sequence ID" value="RGV32803.1"/>
    <property type="molecule type" value="Genomic_DNA"/>
</dbReference>
<dbReference type="RefSeq" id="WP_118260826.1">
    <property type="nucleotide sequence ID" value="NZ_CALBWO010000006.1"/>
</dbReference>
<proteinExistence type="predicted"/>
<evidence type="ECO:0000313" key="1">
    <source>
        <dbReference type="EMBL" id="RGV32803.1"/>
    </source>
</evidence>
<protein>
    <recommendedName>
        <fullName evidence="3">6-bladed beta-propeller</fullName>
    </recommendedName>
</protein>
<gene>
    <name evidence="1" type="ORF">DWW18_12655</name>
</gene>
<evidence type="ECO:0000313" key="2">
    <source>
        <dbReference type="Proteomes" id="UP000283589"/>
    </source>
</evidence>
<comment type="caution">
    <text evidence="1">The sequence shown here is derived from an EMBL/GenBank/DDBJ whole genome shotgun (WGS) entry which is preliminary data.</text>
</comment>
<dbReference type="STRING" id="1121130.GCA_000519105_01526"/>
<evidence type="ECO:0008006" key="3">
    <source>
        <dbReference type="Google" id="ProtNLM"/>
    </source>
</evidence>
<dbReference type="AlphaFoldDB" id="A0A412WYK6"/>
<accession>A0A412WYK6</accession>
<dbReference type="Proteomes" id="UP000283589">
    <property type="component" value="Unassembled WGS sequence"/>
</dbReference>
<sequence length="383" mass="44633">MKNKLDWVLVLLCLNCIACDKATFVDEYVNIKHDGQKNIEITKIVLDTIFIDASFTSLEGEWLLKDSRLYFIDQALVGVKVFDLDGLYIEKHIERGRGPNEILKPMLAASFSDRGDFVAIDRGWIISLFNECFKKDKSYILFGDIDGDAQMWDNLLRSPDPEQFRMYEFFINARSIRFLNDQIIIPVITEHIDYNGFYKNANAQDFWLKSYNFLMIDIQSRKTGKLFGHYPPIFRKKNIPTFSLLSFDTKSDHVYCSYGADSLIYVRDHHGKLLKSIGYAASSINGEYPETETFEDYSSNRIQHEKKYGYYKRIKVVNDYLFRSYKKDGDIGYGLQIYKDDDLIGDVSFSEEVYIIGYSNGCYYGVLPVNVDLEQFRIIKFKL</sequence>
<name>A0A412WYK6_9BACT</name>